<gene>
    <name evidence="2" type="ORF">GLS40_14755</name>
</gene>
<evidence type="ECO:0000313" key="3">
    <source>
        <dbReference type="Proteomes" id="UP000443843"/>
    </source>
</evidence>
<dbReference type="EMBL" id="WNXQ01000009">
    <property type="protein sequence ID" value="MWB79298.1"/>
    <property type="molecule type" value="Genomic_DNA"/>
</dbReference>
<dbReference type="RefSeq" id="WP_160383508.1">
    <property type="nucleotide sequence ID" value="NZ_WNXQ01000009.1"/>
</dbReference>
<keyword evidence="3" id="KW-1185">Reference proteome</keyword>
<name>A0A844WDM8_9RHOB</name>
<evidence type="ECO:0000256" key="1">
    <source>
        <dbReference type="SAM" id="Phobius"/>
    </source>
</evidence>
<accession>A0A844WDM8</accession>
<dbReference type="Proteomes" id="UP000443843">
    <property type="component" value="Unassembled WGS sequence"/>
</dbReference>
<keyword evidence="1" id="KW-0812">Transmembrane</keyword>
<reference evidence="2 3" key="1">
    <citation type="submission" date="2019-11" db="EMBL/GenBank/DDBJ databases">
        <title>Pseudooceanicola pacifica sp. nov., isolated from deep-sea sediment of the Pacific Ocean.</title>
        <authorList>
            <person name="Lyu L."/>
        </authorList>
    </citation>
    <scope>NUCLEOTIDE SEQUENCE [LARGE SCALE GENOMIC DNA]</scope>
    <source>
        <strain evidence="2 3">216_PA32_1</strain>
    </source>
</reference>
<organism evidence="2 3">
    <name type="scientific">Pseudooceanicola pacificus</name>
    <dbReference type="NCBI Taxonomy" id="2676438"/>
    <lineage>
        <taxon>Bacteria</taxon>
        <taxon>Pseudomonadati</taxon>
        <taxon>Pseudomonadota</taxon>
        <taxon>Alphaproteobacteria</taxon>
        <taxon>Rhodobacterales</taxon>
        <taxon>Paracoccaceae</taxon>
        <taxon>Pseudooceanicola</taxon>
    </lineage>
</organism>
<feature type="transmembrane region" description="Helical" evidence="1">
    <location>
        <begin position="59"/>
        <end position="81"/>
    </location>
</feature>
<proteinExistence type="predicted"/>
<comment type="caution">
    <text evidence="2">The sequence shown here is derived from an EMBL/GenBank/DDBJ whole genome shotgun (WGS) entry which is preliminary data.</text>
</comment>
<keyword evidence="1" id="KW-0472">Membrane</keyword>
<evidence type="ECO:0000313" key="2">
    <source>
        <dbReference type="EMBL" id="MWB79298.1"/>
    </source>
</evidence>
<protein>
    <submittedName>
        <fullName evidence="2">Uncharacterized protein</fullName>
    </submittedName>
</protein>
<keyword evidence="1" id="KW-1133">Transmembrane helix</keyword>
<sequence>MALRLAGPGPLSPVRVSGVVLGALLPWLVTGLALFATGIGLEAAGEALGEGPYGPLRAAASAVALMFFPFCLGWLALWLPAALRALAARRPVADAAGFWRAHRRLFMGTAL</sequence>
<feature type="transmembrane region" description="Helical" evidence="1">
    <location>
        <begin position="20"/>
        <end position="39"/>
    </location>
</feature>
<dbReference type="AlphaFoldDB" id="A0A844WDM8"/>